<organism evidence="1 2">
    <name type="scientific">Flavobacterium cerinum</name>
    <dbReference type="NCBI Taxonomy" id="2502784"/>
    <lineage>
        <taxon>Bacteria</taxon>
        <taxon>Pseudomonadati</taxon>
        <taxon>Bacteroidota</taxon>
        <taxon>Flavobacteriia</taxon>
        <taxon>Flavobacteriales</taxon>
        <taxon>Flavobacteriaceae</taxon>
        <taxon>Flavobacterium</taxon>
    </lineage>
</organism>
<dbReference type="Gene3D" id="3.30.70.1060">
    <property type="entry name" value="Dimeric alpha+beta barrel"/>
    <property type="match status" value="1"/>
</dbReference>
<accession>A0A3S3SET4</accession>
<dbReference type="EMBL" id="SBII01000005">
    <property type="protein sequence ID" value="RWX00458.1"/>
    <property type="molecule type" value="Genomic_DNA"/>
</dbReference>
<dbReference type="SUPFAM" id="SSF54909">
    <property type="entry name" value="Dimeric alpha+beta barrel"/>
    <property type="match status" value="1"/>
</dbReference>
<dbReference type="OrthoDB" id="4774596at2"/>
<evidence type="ECO:0000313" key="2">
    <source>
        <dbReference type="Proteomes" id="UP000287527"/>
    </source>
</evidence>
<protein>
    <submittedName>
        <fullName evidence="1">Uncharacterized protein</fullName>
    </submittedName>
</protein>
<sequence length="275" mass="31527">MIFYNFTDYYSHSFVSTKKVIIMKTTSNSKLSLGLLFLTLSLYAQSPLKETQPLKTAALKEYVLLFRYPNINYTEQQLADIGNKWHKTIAGWKSKGLYISNEVFEPKGILITGTAAKISENTFAEGTMFLGAIVTVLAQNKEQAVELAKESPVLATGGNIEVREYRYIDKSKRVTFIDTFTIPENAHESFINRMNKNRELLKTIPGFIEDHAYVKTVGESRFNYITIAIWENEEAISNAKKAVEAYYRNENFNLQEFIKQNGIIMERALYSEMEK</sequence>
<gene>
    <name evidence="1" type="ORF">EPI11_09290</name>
</gene>
<dbReference type="Gene3D" id="3.30.70.100">
    <property type="match status" value="1"/>
</dbReference>
<keyword evidence="2" id="KW-1185">Reference proteome</keyword>
<dbReference type="AlphaFoldDB" id="A0A3S3SET4"/>
<dbReference type="InterPro" id="IPR011008">
    <property type="entry name" value="Dimeric_a/b-barrel"/>
</dbReference>
<dbReference type="Proteomes" id="UP000287527">
    <property type="component" value="Unassembled WGS sequence"/>
</dbReference>
<evidence type="ECO:0000313" key="1">
    <source>
        <dbReference type="EMBL" id="RWX00458.1"/>
    </source>
</evidence>
<comment type="caution">
    <text evidence="1">The sequence shown here is derived from an EMBL/GenBank/DDBJ whole genome shotgun (WGS) entry which is preliminary data.</text>
</comment>
<name>A0A3S3SET4_9FLAO</name>
<reference evidence="1 2" key="1">
    <citation type="submission" date="2019-01" db="EMBL/GenBank/DDBJ databases">
        <title>Flavobacterium sp. nov.,isolated from freshwater.</title>
        <authorList>
            <person name="Zhang R."/>
            <person name="Du Z.-J."/>
        </authorList>
    </citation>
    <scope>NUCLEOTIDE SEQUENCE [LARGE SCALE GENOMIC DNA]</scope>
    <source>
        <strain evidence="1 2">1E403</strain>
    </source>
</reference>
<proteinExistence type="predicted"/>